<reference evidence="1" key="3">
    <citation type="submission" date="2023-05" db="EMBL/GenBank/DDBJ databases">
        <authorList>
            <person name="Smith C.H."/>
        </authorList>
    </citation>
    <scope>NUCLEOTIDE SEQUENCE</scope>
    <source>
        <strain evidence="1">CHS0354</strain>
        <tissue evidence="1">Mantle</tissue>
    </source>
</reference>
<sequence>MDHFFVASKGRIIPKKHAKKKCCLLINTCCANNPLRTQQFINKLQEALMKETP</sequence>
<keyword evidence="2" id="KW-1185">Reference proteome</keyword>
<feature type="non-terminal residue" evidence="1">
    <location>
        <position position="53"/>
    </location>
</feature>
<protein>
    <submittedName>
        <fullName evidence="1">Uncharacterized protein</fullName>
    </submittedName>
</protein>
<comment type="caution">
    <text evidence="1">The sequence shown here is derived from an EMBL/GenBank/DDBJ whole genome shotgun (WGS) entry which is preliminary data.</text>
</comment>
<gene>
    <name evidence="1" type="ORF">CHS0354_028777</name>
</gene>
<reference evidence="1" key="2">
    <citation type="journal article" date="2021" name="Genome Biol. Evol.">
        <title>Developing a high-quality reference genome for a parasitic bivalve with doubly uniparental inheritance (Bivalvia: Unionida).</title>
        <authorList>
            <person name="Smith C.H."/>
        </authorList>
    </citation>
    <scope>NUCLEOTIDE SEQUENCE</scope>
    <source>
        <strain evidence="1">CHS0354</strain>
        <tissue evidence="1">Mantle</tissue>
    </source>
</reference>
<reference evidence="1" key="1">
    <citation type="journal article" date="2021" name="Genome Biol. Evol.">
        <title>A High-Quality Reference Genome for a Parasitic Bivalve with Doubly Uniparental Inheritance (Bivalvia: Unionida).</title>
        <authorList>
            <person name="Smith C.H."/>
        </authorList>
    </citation>
    <scope>NUCLEOTIDE SEQUENCE</scope>
    <source>
        <strain evidence="1">CHS0354</strain>
    </source>
</reference>
<organism evidence="1 2">
    <name type="scientific">Potamilus streckersoni</name>
    <dbReference type="NCBI Taxonomy" id="2493646"/>
    <lineage>
        <taxon>Eukaryota</taxon>
        <taxon>Metazoa</taxon>
        <taxon>Spiralia</taxon>
        <taxon>Lophotrochozoa</taxon>
        <taxon>Mollusca</taxon>
        <taxon>Bivalvia</taxon>
        <taxon>Autobranchia</taxon>
        <taxon>Heteroconchia</taxon>
        <taxon>Palaeoheterodonta</taxon>
        <taxon>Unionida</taxon>
        <taxon>Unionoidea</taxon>
        <taxon>Unionidae</taxon>
        <taxon>Ambleminae</taxon>
        <taxon>Lampsilini</taxon>
        <taxon>Potamilus</taxon>
    </lineage>
</organism>
<evidence type="ECO:0000313" key="2">
    <source>
        <dbReference type="Proteomes" id="UP001195483"/>
    </source>
</evidence>
<dbReference type="EMBL" id="JAEAOA010001725">
    <property type="protein sequence ID" value="KAK3587400.1"/>
    <property type="molecule type" value="Genomic_DNA"/>
</dbReference>
<accession>A0AAE0VSH3</accession>
<dbReference type="AlphaFoldDB" id="A0AAE0VSH3"/>
<proteinExistence type="predicted"/>
<name>A0AAE0VSH3_9BIVA</name>
<dbReference type="Proteomes" id="UP001195483">
    <property type="component" value="Unassembled WGS sequence"/>
</dbReference>
<evidence type="ECO:0000313" key="1">
    <source>
        <dbReference type="EMBL" id="KAK3587400.1"/>
    </source>
</evidence>